<evidence type="ECO:0000256" key="1">
    <source>
        <dbReference type="SAM" id="MobiDB-lite"/>
    </source>
</evidence>
<feature type="region of interest" description="Disordered" evidence="1">
    <location>
        <begin position="88"/>
        <end position="111"/>
    </location>
</feature>
<dbReference type="EMBL" id="ML213507">
    <property type="protein sequence ID" value="TFK53319.1"/>
    <property type="molecule type" value="Genomic_DNA"/>
</dbReference>
<dbReference type="AlphaFoldDB" id="A0A5C3N677"/>
<proteinExistence type="predicted"/>
<feature type="non-terminal residue" evidence="2">
    <location>
        <position position="228"/>
    </location>
</feature>
<sequence length="228" mass="26667">LTQVVNSLTVKMEIGAPMACAYLLGNPDHYTSHHFKPVYWKSYVTEVLNEWDDDPSMHSASEAETKFNNQVLVKRSKEGYTICKHHLNNKSKENKDETEEESQITVDSKTHSIKDTKLDPTELMLLRGHPQHETHYITIVKEIFSFVPNFIGGSLPRRDAGNREFYCVTMLTLFKPWRSGKDLKLISQTWDDAFTAFNFSHRQEELMNFFNIKYECYDARDDYAKQRK</sequence>
<dbReference type="STRING" id="5364.A0A5C3N677"/>
<dbReference type="Proteomes" id="UP000305948">
    <property type="component" value="Unassembled WGS sequence"/>
</dbReference>
<organism evidence="2 3">
    <name type="scientific">Heliocybe sulcata</name>
    <dbReference type="NCBI Taxonomy" id="5364"/>
    <lineage>
        <taxon>Eukaryota</taxon>
        <taxon>Fungi</taxon>
        <taxon>Dikarya</taxon>
        <taxon>Basidiomycota</taxon>
        <taxon>Agaricomycotina</taxon>
        <taxon>Agaricomycetes</taxon>
        <taxon>Gloeophyllales</taxon>
        <taxon>Gloeophyllaceae</taxon>
        <taxon>Heliocybe</taxon>
    </lineage>
</organism>
<accession>A0A5C3N677</accession>
<evidence type="ECO:0000313" key="2">
    <source>
        <dbReference type="EMBL" id="TFK53319.1"/>
    </source>
</evidence>
<gene>
    <name evidence="2" type="ORF">OE88DRAFT_1598942</name>
</gene>
<dbReference type="OrthoDB" id="3259294at2759"/>
<protein>
    <submittedName>
        <fullName evidence="2">Uncharacterized protein</fullName>
    </submittedName>
</protein>
<feature type="non-terminal residue" evidence="2">
    <location>
        <position position="1"/>
    </location>
</feature>
<keyword evidence="3" id="KW-1185">Reference proteome</keyword>
<reference evidence="2 3" key="1">
    <citation type="journal article" date="2019" name="Nat. Ecol. Evol.">
        <title>Megaphylogeny resolves global patterns of mushroom evolution.</title>
        <authorList>
            <person name="Varga T."/>
            <person name="Krizsan K."/>
            <person name="Foldi C."/>
            <person name="Dima B."/>
            <person name="Sanchez-Garcia M."/>
            <person name="Sanchez-Ramirez S."/>
            <person name="Szollosi G.J."/>
            <person name="Szarkandi J.G."/>
            <person name="Papp V."/>
            <person name="Albert L."/>
            <person name="Andreopoulos W."/>
            <person name="Angelini C."/>
            <person name="Antonin V."/>
            <person name="Barry K.W."/>
            <person name="Bougher N.L."/>
            <person name="Buchanan P."/>
            <person name="Buyck B."/>
            <person name="Bense V."/>
            <person name="Catcheside P."/>
            <person name="Chovatia M."/>
            <person name="Cooper J."/>
            <person name="Damon W."/>
            <person name="Desjardin D."/>
            <person name="Finy P."/>
            <person name="Geml J."/>
            <person name="Haridas S."/>
            <person name="Hughes K."/>
            <person name="Justo A."/>
            <person name="Karasinski D."/>
            <person name="Kautmanova I."/>
            <person name="Kiss B."/>
            <person name="Kocsube S."/>
            <person name="Kotiranta H."/>
            <person name="LaButti K.M."/>
            <person name="Lechner B.E."/>
            <person name="Liimatainen K."/>
            <person name="Lipzen A."/>
            <person name="Lukacs Z."/>
            <person name="Mihaltcheva S."/>
            <person name="Morgado L.N."/>
            <person name="Niskanen T."/>
            <person name="Noordeloos M.E."/>
            <person name="Ohm R.A."/>
            <person name="Ortiz-Santana B."/>
            <person name="Ovrebo C."/>
            <person name="Racz N."/>
            <person name="Riley R."/>
            <person name="Savchenko A."/>
            <person name="Shiryaev A."/>
            <person name="Soop K."/>
            <person name="Spirin V."/>
            <person name="Szebenyi C."/>
            <person name="Tomsovsky M."/>
            <person name="Tulloss R.E."/>
            <person name="Uehling J."/>
            <person name="Grigoriev I.V."/>
            <person name="Vagvolgyi C."/>
            <person name="Papp T."/>
            <person name="Martin F.M."/>
            <person name="Miettinen O."/>
            <person name="Hibbett D.S."/>
            <person name="Nagy L.G."/>
        </authorList>
    </citation>
    <scope>NUCLEOTIDE SEQUENCE [LARGE SCALE GENOMIC DNA]</scope>
    <source>
        <strain evidence="2 3">OMC1185</strain>
    </source>
</reference>
<name>A0A5C3N677_9AGAM</name>
<evidence type="ECO:0000313" key="3">
    <source>
        <dbReference type="Proteomes" id="UP000305948"/>
    </source>
</evidence>